<dbReference type="InterPro" id="IPR007828">
    <property type="entry name" value="Inositol_oxygenase"/>
</dbReference>
<feature type="binding site" evidence="12">
    <location>
        <begin position="98"/>
        <end position="100"/>
    </location>
    <ligand>
        <name>substrate</name>
    </ligand>
</feature>
<dbReference type="Proteomes" id="UP000193560">
    <property type="component" value="Unassembled WGS sequence"/>
</dbReference>
<dbReference type="GO" id="GO:0005737">
    <property type="term" value="C:cytoplasm"/>
    <property type="evidence" value="ECO:0007669"/>
    <property type="project" value="UniProtKB-SubCell"/>
</dbReference>
<keyword evidence="8 14" id="KW-0560">Oxidoreductase</keyword>
<feature type="binding site" evidence="13">
    <location>
        <position position="260"/>
    </location>
    <ligand>
        <name>Fe cation</name>
        <dbReference type="ChEBI" id="CHEBI:24875"/>
        <label>1</label>
    </ligand>
</feature>
<feature type="binding site" evidence="12">
    <location>
        <begin position="153"/>
        <end position="154"/>
    </location>
    <ligand>
        <name>substrate</name>
    </ligand>
</feature>
<sequence>MRNITNLIPDGTAGLVSAIQQQDGATAWSKSNKAAADFRDYTKADEDQPSIAEFYKQNHIHQTLDHVLAQKAKYCDDQVRKTSMGIWQVLEILDKFVDESDPDTEMSQIMHSLQSSEAARKDGQPRWMILTALIHDIGKWIAVCGEPQWSTVGDTFPVGCQVSPKVVYSEYFALNPDTQKYGNSKYGIYSPHCGLHNLHMSFGHDEYLYHVCKDYLPKEALYIIRFHSFYAWHTSGEYTWFMNDEDHQMMKWVKQFNQYDLYSKAEETPDVDQLKPYYLNLIDEFFPKTIKW</sequence>
<feature type="binding site" evidence="13">
    <location>
        <position position="136"/>
    </location>
    <ligand>
        <name>Fe cation</name>
        <dbReference type="ChEBI" id="CHEBI:24875"/>
        <label>1</label>
    </ligand>
</feature>
<evidence type="ECO:0000256" key="4">
    <source>
        <dbReference type="ARBA" id="ARBA00011919"/>
    </source>
</evidence>
<dbReference type="PANTHER" id="PTHR12588:SF0">
    <property type="entry name" value="INOSITOL OXYGENASE"/>
    <property type="match status" value="1"/>
</dbReference>
<comment type="similarity">
    <text evidence="3 14">Belongs to the myo-inositol oxygenase family.</text>
</comment>
<dbReference type="STRING" id="90262.A0A1X2IYD4"/>
<keyword evidence="6 14" id="KW-0963">Cytoplasm</keyword>
<evidence type="ECO:0000256" key="11">
    <source>
        <dbReference type="ARBA" id="ARBA00048271"/>
    </source>
</evidence>
<comment type="subcellular location">
    <subcellularLocation>
        <location evidence="1 14">Cytoplasm</location>
    </subcellularLocation>
</comment>
<keyword evidence="16" id="KW-1185">Reference proteome</keyword>
<dbReference type="EMBL" id="MCGE01000003">
    <property type="protein sequence ID" value="ORZ23481.1"/>
    <property type="molecule type" value="Genomic_DNA"/>
</dbReference>
<evidence type="ECO:0000256" key="10">
    <source>
        <dbReference type="ARBA" id="ARBA00029668"/>
    </source>
</evidence>
<feature type="binding site" evidence="13">
    <location>
        <position position="204"/>
    </location>
    <ligand>
        <name>Fe cation</name>
        <dbReference type="ChEBI" id="CHEBI:24875"/>
        <label>1</label>
    </ligand>
</feature>
<keyword evidence="7 13" id="KW-0479">Metal-binding</keyword>
<feature type="binding site" evidence="13">
    <location>
        <position position="227"/>
    </location>
    <ligand>
        <name>Fe cation</name>
        <dbReference type="ChEBI" id="CHEBI:24875"/>
        <label>1</label>
    </ligand>
</feature>
<comment type="pathway">
    <text evidence="2 14">Polyol metabolism; myo-inositol degradation into D-glucuronate; D-glucuronate from myo-inositol: step 1/1.</text>
</comment>
<name>A0A1X2IYD4_9FUNG</name>
<feature type="binding site" evidence="12">
    <location>
        <begin position="227"/>
        <end position="228"/>
    </location>
    <ligand>
        <name>substrate</name>
    </ligand>
</feature>
<evidence type="ECO:0000256" key="8">
    <source>
        <dbReference type="ARBA" id="ARBA00023002"/>
    </source>
</evidence>
<evidence type="ECO:0000256" key="3">
    <source>
        <dbReference type="ARBA" id="ARBA00005286"/>
    </source>
</evidence>
<dbReference type="GO" id="GO:0019310">
    <property type="term" value="P:inositol catabolic process"/>
    <property type="evidence" value="ECO:0007669"/>
    <property type="project" value="UniProtKB-UniRule"/>
</dbReference>
<proteinExistence type="inferred from homology"/>
<dbReference type="Gene3D" id="1.10.3210.10">
    <property type="entry name" value="Hypothetical protein af1432"/>
    <property type="match status" value="1"/>
</dbReference>
<evidence type="ECO:0000256" key="5">
    <source>
        <dbReference type="ARBA" id="ARBA00019269"/>
    </source>
</evidence>
<comment type="caution">
    <text evidence="15">The sequence shown here is derived from an EMBL/GenBank/DDBJ whole genome shotgun (WGS) entry which is preliminary data.</text>
</comment>
<dbReference type="AlphaFoldDB" id="A0A1X2IYD4"/>
<evidence type="ECO:0000256" key="6">
    <source>
        <dbReference type="ARBA" id="ARBA00022490"/>
    </source>
</evidence>
<evidence type="ECO:0000256" key="2">
    <source>
        <dbReference type="ARBA" id="ARBA00005167"/>
    </source>
</evidence>
<evidence type="ECO:0000313" key="15">
    <source>
        <dbReference type="EMBL" id="ORZ23481.1"/>
    </source>
</evidence>
<accession>A0A1X2IYD4</accession>
<organism evidence="15 16">
    <name type="scientific">Absidia repens</name>
    <dbReference type="NCBI Taxonomy" id="90262"/>
    <lineage>
        <taxon>Eukaryota</taxon>
        <taxon>Fungi</taxon>
        <taxon>Fungi incertae sedis</taxon>
        <taxon>Mucoromycota</taxon>
        <taxon>Mucoromycotina</taxon>
        <taxon>Mucoromycetes</taxon>
        <taxon>Mucorales</taxon>
        <taxon>Cunninghamellaceae</taxon>
        <taxon>Absidia</taxon>
    </lineage>
</organism>
<evidence type="ECO:0000256" key="9">
    <source>
        <dbReference type="ARBA" id="ARBA00023004"/>
    </source>
</evidence>
<dbReference type="Pfam" id="PF05153">
    <property type="entry name" value="MIOX"/>
    <property type="match status" value="1"/>
</dbReference>
<keyword evidence="9 13" id="KW-0408">Iron</keyword>
<feature type="binding site" evidence="12">
    <location>
        <position position="139"/>
    </location>
    <ligand>
        <name>substrate</name>
    </ligand>
</feature>
<dbReference type="UniPathway" id="UPA00111">
    <property type="reaction ID" value="UER00527"/>
</dbReference>
<dbReference type="EC" id="1.13.99.1" evidence="4 14"/>
<dbReference type="PANTHER" id="PTHR12588">
    <property type="entry name" value="MYOINOSITOL OXYGENASE"/>
    <property type="match status" value="1"/>
</dbReference>
<gene>
    <name evidence="15" type="ORF">BCR42DRAFT_404881</name>
</gene>
<evidence type="ECO:0000256" key="1">
    <source>
        <dbReference type="ARBA" id="ARBA00004496"/>
    </source>
</evidence>
<dbReference type="GO" id="GO:0050113">
    <property type="term" value="F:inositol oxygenase activity"/>
    <property type="evidence" value="ECO:0007669"/>
    <property type="project" value="UniProtKB-UniRule"/>
</dbReference>
<evidence type="ECO:0000256" key="7">
    <source>
        <dbReference type="ARBA" id="ARBA00022723"/>
    </source>
</evidence>
<comment type="catalytic activity">
    <reaction evidence="11 14">
        <text>myo-inositol + O2 = D-glucuronate + H2O + H(+)</text>
        <dbReference type="Rhea" id="RHEA:23696"/>
        <dbReference type="ChEBI" id="CHEBI:15377"/>
        <dbReference type="ChEBI" id="CHEBI:15378"/>
        <dbReference type="ChEBI" id="CHEBI:15379"/>
        <dbReference type="ChEBI" id="CHEBI:17268"/>
        <dbReference type="ChEBI" id="CHEBI:58720"/>
        <dbReference type="EC" id="1.13.99.1"/>
    </reaction>
</comment>
<dbReference type="GO" id="GO:0005506">
    <property type="term" value="F:iron ion binding"/>
    <property type="evidence" value="ECO:0007669"/>
    <property type="project" value="InterPro"/>
</dbReference>
<feature type="binding site" evidence="12">
    <location>
        <position position="39"/>
    </location>
    <ligand>
        <name>substrate</name>
    </ligand>
</feature>
<reference evidence="15 16" key="1">
    <citation type="submission" date="2016-07" db="EMBL/GenBank/DDBJ databases">
        <title>Pervasive Adenine N6-methylation of Active Genes in Fungi.</title>
        <authorList>
            <consortium name="DOE Joint Genome Institute"/>
            <person name="Mondo S.J."/>
            <person name="Dannebaum R.O."/>
            <person name="Kuo R.C."/>
            <person name="Labutti K."/>
            <person name="Haridas S."/>
            <person name="Kuo A."/>
            <person name="Salamov A."/>
            <person name="Ahrendt S.R."/>
            <person name="Lipzen A."/>
            <person name="Sullivan W."/>
            <person name="Andreopoulos W.B."/>
            <person name="Clum A."/>
            <person name="Lindquist E."/>
            <person name="Daum C."/>
            <person name="Ramamoorthy G.K."/>
            <person name="Gryganskyi A."/>
            <person name="Culley D."/>
            <person name="Magnuson J.K."/>
            <person name="James T.Y."/>
            <person name="O'Malley M.A."/>
            <person name="Stajich J.E."/>
            <person name="Spatafora J.W."/>
            <person name="Visel A."/>
            <person name="Grigoriev I.V."/>
        </authorList>
    </citation>
    <scope>NUCLEOTIDE SEQUENCE [LARGE SCALE GENOMIC DNA]</scope>
    <source>
        <strain evidence="15 16">NRRL 1336</strain>
    </source>
</reference>
<comment type="cofactor">
    <cofactor evidence="13 14">
        <name>Fe cation</name>
        <dbReference type="ChEBI" id="CHEBI:24875"/>
    </cofactor>
    <text evidence="13 14">Binds 2 iron ions per subunit.</text>
</comment>
<feature type="binding site" evidence="13">
    <location>
        <position position="111"/>
    </location>
    <ligand>
        <name>Fe cation</name>
        <dbReference type="ChEBI" id="CHEBI:24875"/>
        <label>1</label>
    </ligand>
</feature>
<evidence type="ECO:0000256" key="13">
    <source>
        <dbReference type="PIRSR" id="PIRSR607828-2"/>
    </source>
</evidence>
<protein>
    <recommendedName>
        <fullName evidence="5 14">Inositol oxygenase</fullName>
        <ecNumber evidence="4 14">1.13.99.1</ecNumber>
    </recommendedName>
    <alternativeName>
        <fullName evidence="10 14">Myo-inositol oxygenase</fullName>
    </alternativeName>
</protein>
<dbReference type="OrthoDB" id="5151075at2759"/>
<evidence type="ECO:0000256" key="12">
    <source>
        <dbReference type="PIRSR" id="PIRSR607828-1"/>
    </source>
</evidence>
<dbReference type="SUPFAM" id="SSF109604">
    <property type="entry name" value="HD-domain/PDEase-like"/>
    <property type="match status" value="1"/>
</dbReference>
<evidence type="ECO:0000256" key="14">
    <source>
        <dbReference type="RuleBase" id="RU367039"/>
    </source>
</evidence>
<evidence type="ECO:0000313" key="16">
    <source>
        <dbReference type="Proteomes" id="UP000193560"/>
    </source>
</evidence>
<feature type="binding site" evidence="13">
    <location>
        <position position="135"/>
    </location>
    <ligand>
        <name>Fe cation</name>
        <dbReference type="ChEBI" id="CHEBI:24875"/>
        <label>1</label>
    </ligand>
</feature>